<reference evidence="9 10" key="1">
    <citation type="submission" date="2016-10" db="EMBL/GenBank/DDBJ databases">
        <authorList>
            <person name="Varghese N."/>
            <person name="Submissions S."/>
        </authorList>
    </citation>
    <scope>NUCLEOTIDE SEQUENCE [LARGE SCALE GENOMIC DNA]</scope>
    <source>
        <strain evidence="9 10">BS2976</strain>
    </source>
</reference>
<evidence type="ECO:0000256" key="3">
    <source>
        <dbReference type="ARBA" id="ARBA00022603"/>
    </source>
</evidence>
<evidence type="ECO:0000259" key="8">
    <source>
        <dbReference type="Pfam" id="PF07669"/>
    </source>
</evidence>
<evidence type="ECO:0000313" key="10">
    <source>
        <dbReference type="Proteomes" id="UP000198740"/>
    </source>
</evidence>
<evidence type="ECO:0000256" key="1">
    <source>
        <dbReference type="ARBA" id="ARBA00006594"/>
    </source>
</evidence>
<dbReference type="Pfam" id="PF07669">
    <property type="entry name" value="Eco57I"/>
    <property type="match status" value="1"/>
</dbReference>
<sequence length="618" mass="66745">MSGTSNSSKQGRIAARNGGCMAKEAQIAFVELETPSVSDLPAQSLASAKSMARSMSANFPASEQLALTRSFGSRIIQAWWEGLTEGHIVPQELRSPIAAFETLELPSIARLLADQIGKMAAKLDAEAAAYQIGLIYTGMLPTQHRGEFGVFYTPPALTARLLDQATAAKVNWAKCRVLDPACGGGAFLAPIAQRIMEELEGCSPKLLLQSIGNRLHGFEIDPFGAWLSQVTLDAVLLPISSVSGLTLPIMVTVCDSLRQPPVKDPFDLVIGNPPYGKAKLDAETRELYSRSLYGHANLYGLFTDFAIRQTKPGGLIAYITPTSFLAGGYFKNLRSVIAQEAPPLAIDFVAARKGVFDDVLQEMALTTYRRAGASAPIKVSEVALISGGAIEVADAGSICLPKDPTLPWLLPRNSGQSKLVAKLATMPCRLADWGYGVSTGPLVWNRHKSQLAYKGGEQRFPLIWAEAITCDGKFIFRANRKNHAPYFELKSSERHLLTTRPCVLLQRTTAKEQSRRLIATALPLEFLDLHGGVVIENHINMIRQITDAPTVSPSVLAAFLNSGAADRAFRCVSGSVAVSAYELESLPLPAPSDLFELSRLVEADCSKDVIEAACSELF</sequence>
<comment type="catalytic activity">
    <reaction evidence="7">
        <text>a 2'-deoxyadenosine in DNA + S-adenosyl-L-methionine = an N(6)-methyl-2'-deoxyadenosine in DNA + S-adenosyl-L-homocysteine + H(+)</text>
        <dbReference type="Rhea" id="RHEA:15197"/>
        <dbReference type="Rhea" id="RHEA-COMP:12418"/>
        <dbReference type="Rhea" id="RHEA-COMP:12419"/>
        <dbReference type="ChEBI" id="CHEBI:15378"/>
        <dbReference type="ChEBI" id="CHEBI:57856"/>
        <dbReference type="ChEBI" id="CHEBI:59789"/>
        <dbReference type="ChEBI" id="CHEBI:90615"/>
        <dbReference type="ChEBI" id="CHEBI:90616"/>
        <dbReference type="EC" id="2.1.1.72"/>
    </reaction>
</comment>
<evidence type="ECO:0000256" key="5">
    <source>
        <dbReference type="ARBA" id="ARBA00022691"/>
    </source>
</evidence>
<keyword evidence="6" id="KW-0680">Restriction system</keyword>
<dbReference type="EC" id="2.1.1.72" evidence="2"/>
<organism evidence="9 10">
    <name type="scientific">Pseudomonas grimontii</name>
    <dbReference type="NCBI Taxonomy" id="129847"/>
    <lineage>
        <taxon>Bacteria</taxon>
        <taxon>Pseudomonadati</taxon>
        <taxon>Pseudomonadota</taxon>
        <taxon>Gammaproteobacteria</taxon>
        <taxon>Pseudomonadales</taxon>
        <taxon>Pseudomonadaceae</taxon>
        <taxon>Pseudomonas</taxon>
    </lineage>
</organism>
<evidence type="ECO:0000256" key="2">
    <source>
        <dbReference type="ARBA" id="ARBA00011900"/>
    </source>
</evidence>
<dbReference type="PANTHER" id="PTHR33841">
    <property type="entry name" value="DNA METHYLTRANSFERASE YEEA-RELATED"/>
    <property type="match status" value="1"/>
</dbReference>
<proteinExistence type="inferred from homology"/>
<comment type="similarity">
    <text evidence="1">Belongs to the N(4)/N(6)-methyltransferase family.</text>
</comment>
<evidence type="ECO:0000256" key="4">
    <source>
        <dbReference type="ARBA" id="ARBA00022679"/>
    </source>
</evidence>
<comment type="caution">
    <text evidence="9">The sequence shown here is derived from an EMBL/GenBank/DDBJ whole genome shotgun (WGS) entry which is preliminary data.</text>
</comment>
<name>A0ABY0TG88_9PSED</name>
<dbReference type="PANTHER" id="PTHR33841:SF5">
    <property type="entry name" value="DNA METHYLASE (MODIFICATION METHYLASE) (METHYLTRANSFERASE)-RELATED"/>
    <property type="match status" value="1"/>
</dbReference>
<dbReference type="InterPro" id="IPR050953">
    <property type="entry name" value="N4_N6_ade-DNA_methylase"/>
</dbReference>
<dbReference type="InterPro" id="IPR002052">
    <property type="entry name" value="DNA_methylase_N6_adenine_CS"/>
</dbReference>
<dbReference type="InterPro" id="IPR029063">
    <property type="entry name" value="SAM-dependent_MTases_sf"/>
</dbReference>
<dbReference type="PROSITE" id="PS00092">
    <property type="entry name" value="N6_MTASE"/>
    <property type="match status" value="1"/>
</dbReference>
<gene>
    <name evidence="9" type="ORF">SAMN04490186_1940</name>
</gene>
<keyword evidence="10" id="KW-1185">Reference proteome</keyword>
<dbReference type="Proteomes" id="UP000198740">
    <property type="component" value="Unassembled WGS sequence"/>
</dbReference>
<evidence type="ECO:0000256" key="7">
    <source>
        <dbReference type="ARBA" id="ARBA00047942"/>
    </source>
</evidence>
<protein>
    <recommendedName>
        <fullName evidence="2">site-specific DNA-methyltransferase (adenine-specific)</fullName>
        <ecNumber evidence="2">2.1.1.72</ecNumber>
    </recommendedName>
</protein>
<keyword evidence="3" id="KW-0489">Methyltransferase</keyword>
<dbReference type="SUPFAM" id="SSF53335">
    <property type="entry name" value="S-adenosyl-L-methionine-dependent methyltransferases"/>
    <property type="match status" value="1"/>
</dbReference>
<keyword evidence="4" id="KW-0808">Transferase</keyword>
<feature type="domain" description="Type II methyltransferase M.TaqI-like" evidence="8">
    <location>
        <begin position="264"/>
        <end position="340"/>
    </location>
</feature>
<dbReference type="InterPro" id="IPR011639">
    <property type="entry name" value="MethylTrfase_TaqI-like_dom"/>
</dbReference>
<dbReference type="EMBL" id="FNKM01000002">
    <property type="protein sequence ID" value="SDQ78420.1"/>
    <property type="molecule type" value="Genomic_DNA"/>
</dbReference>
<evidence type="ECO:0000256" key="6">
    <source>
        <dbReference type="ARBA" id="ARBA00022747"/>
    </source>
</evidence>
<keyword evidence="5" id="KW-0949">S-adenosyl-L-methionine</keyword>
<accession>A0ABY0TG88</accession>
<dbReference type="Gene3D" id="3.40.50.150">
    <property type="entry name" value="Vaccinia Virus protein VP39"/>
    <property type="match status" value="1"/>
</dbReference>
<evidence type="ECO:0000313" key="9">
    <source>
        <dbReference type="EMBL" id="SDQ78420.1"/>
    </source>
</evidence>
<dbReference type="PRINTS" id="PR00507">
    <property type="entry name" value="N12N6MTFRASE"/>
</dbReference>